<dbReference type="GO" id="GO:0006352">
    <property type="term" value="P:DNA-templated transcription initiation"/>
    <property type="evidence" value="ECO:0007669"/>
    <property type="project" value="InterPro"/>
</dbReference>
<dbReference type="SUPFAM" id="SSF88659">
    <property type="entry name" value="Sigma3 and sigma4 domains of RNA polymerase sigma factors"/>
    <property type="match status" value="1"/>
</dbReference>
<name>A0A9D2HXG7_9BACE</name>
<dbReference type="SUPFAM" id="SSF88946">
    <property type="entry name" value="Sigma2 domain of RNA polymerase sigma factors"/>
    <property type="match status" value="1"/>
</dbReference>
<evidence type="ECO:0000256" key="3">
    <source>
        <dbReference type="ARBA" id="ARBA00023082"/>
    </source>
</evidence>
<dbReference type="Pfam" id="PF08281">
    <property type="entry name" value="Sigma70_r4_2"/>
    <property type="match status" value="1"/>
</dbReference>
<evidence type="ECO:0000256" key="4">
    <source>
        <dbReference type="ARBA" id="ARBA00023163"/>
    </source>
</evidence>
<dbReference type="InterPro" id="IPR013324">
    <property type="entry name" value="RNA_pol_sigma_r3/r4-like"/>
</dbReference>
<dbReference type="InterPro" id="IPR036388">
    <property type="entry name" value="WH-like_DNA-bd_sf"/>
</dbReference>
<dbReference type="EMBL" id="DWZI01000043">
    <property type="protein sequence ID" value="HJA86279.1"/>
    <property type="molecule type" value="Genomic_DNA"/>
</dbReference>
<dbReference type="PANTHER" id="PTHR43133">
    <property type="entry name" value="RNA POLYMERASE ECF-TYPE SIGMA FACTO"/>
    <property type="match status" value="1"/>
</dbReference>
<feature type="domain" description="RNA polymerase sigma factor 70 region 4 type 2" evidence="6">
    <location>
        <begin position="122"/>
        <end position="173"/>
    </location>
</feature>
<proteinExistence type="inferred from homology"/>
<dbReference type="InterPro" id="IPR013249">
    <property type="entry name" value="RNA_pol_sigma70_r4_t2"/>
</dbReference>
<accession>A0A9D2HXG7</accession>
<dbReference type="Gene3D" id="1.10.10.10">
    <property type="entry name" value="Winged helix-like DNA-binding domain superfamily/Winged helix DNA-binding domain"/>
    <property type="match status" value="1"/>
</dbReference>
<dbReference type="AlphaFoldDB" id="A0A9D2HXG7"/>
<dbReference type="NCBIfam" id="TIGR02937">
    <property type="entry name" value="sigma70-ECF"/>
    <property type="match status" value="1"/>
</dbReference>
<dbReference type="Proteomes" id="UP000823862">
    <property type="component" value="Unassembled WGS sequence"/>
</dbReference>
<protein>
    <submittedName>
        <fullName evidence="7">Sigma-70 family RNA polymerase sigma factor</fullName>
    </submittedName>
</protein>
<keyword evidence="3" id="KW-0731">Sigma factor</keyword>
<comment type="similarity">
    <text evidence="1">Belongs to the sigma-70 factor family. ECF subfamily.</text>
</comment>
<comment type="caution">
    <text evidence="7">The sequence shown here is derived from an EMBL/GenBank/DDBJ whole genome shotgun (WGS) entry which is preliminary data.</text>
</comment>
<dbReference type="InterPro" id="IPR039425">
    <property type="entry name" value="RNA_pol_sigma-70-like"/>
</dbReference>
<sequence length="178" mass="21117">MDDVALWKSFLDGEREAFGEVYRRFYPLLKSYGMRMTRDEEFVRDVIQELFVKLISNHQHLHPTDNVRFYLLCAFRHKLMDAFAAMRQTEDVEACADFFCFELEDIDRLFDKDDETLSRERKLGQAVVGLSGRQREILYLFYVKNLSHREIATLLSISVQSSKNLLFRTVSRLKELML</sequence>
<gene>
    <name evidence="7" type="ORF">H9950_08870</name>
</gene>
<dbReference type="GO" id="GO:0016987">
    <property type="term" value="F:sigma factor activity"/>
    <property type="evidence" value="ECO:0007669"/>
    <property type="project" value="UniProtKB-KW"/>
</dbReference>
<reference evidence="7" key="1">
    <citation type="journal article" date="2021" name="PeerJ">
        <title>Extensive microbial diversity within the chicken gut microbiome revealed by metagenomics and culture.</title>
        <authorList>
            <person name="Gilroy R."/>
            <person name="Ravi A."/>
            <person name="Getino M."/>
            <person name="Pursley I."/>
            <person name="Horton D.L."/>
            <person name="Alikhan N.F."/>
            <person name="Baker D."/>
            <person name="Gharbi K."/>
            <person name="Hall N."/>
            <person name="Watson M."/>
            <person name="Adriaenssens E.M."/>
            <person name="Foster-Nyarko E."/>
            <person name="Jarju S."/>
            <person name="Secka A."/>
            <person name="Antonio M."/>
            <person name="Oren A."/>
            <person name="Chaudhuri R.R."/>
            <person name="La Ragione R."/>
            <person name="Hildebrand F."/>
            <person name="Pallen M.J."/>
        </authorList>
    </citation>
    <scope>NUCLEOTIDE SEQUENCE</scope>
    <source>
        <strain evidence="7">ChiHjej12B11-9795</strain>
    </source>
</reference>
<dbReference type="InterPro" id="IPR007627">
    <property type="entry name" value="RNA_pol_sigma70_r2"/>
</dbReference>
<evidence type="ECO:0000259" key="6">
    <source>
        <dbReference type="Pfam" id="PF08281"/>
    </source>
</evidence>
<reference evidence="7" key="2">
    <citation type="submission" date="2021-04" db="EMBL/GenBank/DDBJ databases">
        <authorList>
            <person name="Gilroy R."/>
        </authorList>
    </citation>
    <scope>NUCLEOTIDE SEQUENCE</scope>
    <source>
        <strain evidence="7">ChiHjej12B11-9795</strain>
    </source>
</reference>
<dbReference type="InterPro" id="IPR013325">
    <property type="entry name" value="RNA_pol_sigma_r2"/>
</dbReference>
<keyword evidence="2" id="KW-0805">Transcription regulation</keyword>
<evidence type="ECO:0000256" key="2">
    <source>
        <dbReference type="ARBA" id="ARBA00023015"/>
    </source>
</evidence>
<organism evidence="7 8">
    <name type="scientific">Candidatus Bacteroides avicola</name>
    <dbReference type="NCBI Taxonomy" id="2838468"/>
    <lineage>
        <taxon>Bacteria</taxon>
        <taxon>Pseudomonadati</taxon>
        <taxon>Bacteroidota</taxon>
        <taxon>Bacteroidia</taxon>
        <taxon>Bacteroidales</taxon>
        <taxon>Bacteroidaceae</taxon>
        <taxon>Bacteroides</taxon>
    </lineage>
</organism>
<evidence type="ECO:0000256" key="1">
    <source>
        <dbReference type="ARBA" id="ARBA00010641"/>
    </source>
</evidence>
<feature type="domain" description="RNA polymerase sigma-70 region 2" evidence="5">
    <location>
        <begin position="22"/>
        <end position="84"/>
    </location>
</feature>
<evidence type="ECO:0000313" key="8">
    <source>
        <dbReference type="Proteomes" id="UP000823862"/>
    </source>
</evidence>
<dbReference type="Pfam" id="PF04542">
    <property type="entry name" value="Sigma70_r2"/>
    <property type="match status" value="1"/>
</dbReference>
<keyword evidence="4" id="KW-0804">Transcription</keyword>
<dbReference type="PANTHER" id="PTHR43133:SF46">
    <property type="entry name" value="RNA POLYMERASE SIGMA-70 FACTOR ECF SUBFAMILY"/>
    <property type="match status" value="1"/>
</dbReference>
<dbReference type="Gene3D" id="1.10.1740.10">
    <property type="match status" value="1"/>
</dbReference>
<dbReference type="GO" id="GO:0003677">
    <property type="term" value="F:DNA binding"/>
    <property type="evidence" value="ECO:0007669"/>
    <property type="project" value="InterPro"/>
</dbReference>
<evidence type="ECO:0000259" key="5">
    <source>
        <dbReference type="Pfam" id="PF04542"/>
    </source>
</evidence>
<dbReference type="InterPro" id="IPR014284">
    <property type="entry name" value="RNA_pol_sigma-70_dom"/>
</dbReference>
<evidence type="ECO:0000313" key="7">
    <source>
        <dbReference type="EMBL" id="HJA86279.1"/>
    </source>
</evidence>